<dbReference type="AlphaFoldDB" id="A0A0G3GJV9"/>
<proteinExistence type="predicted"/>
<evidence type="ECO:0000313" key="1">
    <source>
        <dbReference type="EMBL" id="AKK01526.1"/>
    </source>
</evidence>
<organism evidence="1 2">
    <name type="scientific">Pseudomonas chlororaphis</name>
    <dbReference type="NCBI Taxonomy" id="587753"/>
    <lineage>
        <taxon>Bacteria</taxon>
        <taxon>Pseudomonadati</taxon>
        <taxon>Pseudomonadota</taxon>
        <taxon>Gammaproteobacteria</taxon>
        <taxon>Pseudomonadales</taxon>
        <taxon>Pseudomonadaceae</taxon>
        <taxon>Pseudomonas</taxon>
    </lineage>
</organism>
<reference evidence="2" key="2">
    <citation type="submission" date="2015-03" db="EMBL/GenBank/DDBJ databases">
        <authorList>
            <person name="Deng P."/>
            <person name="Lu S."/>
        </authorList>
    </citation>
    <scope>NUCLEOTIDE SEQUENCE [LARGE SCALE GENOMIC DNA]</scope>
    <source>
        <strain evidence="2">UFB2</strain>
    </source>
</reference>
<evidence type="ECO:0000313" key="2">
    <source>
        <dbReference type="Proteomes" id="UP000035212"/>
    </source>
</evidence>
<accession>A0A0G3GJV9</accession>
<reference evidence="1 2" key="1">
    <citation type="journal article" date="2015" name="Stand. Genomic Sci.">
        <title>Complete genome of Pseudomonas chlororaphis strain UFB2, a soil bacterium with antibacterial activity against bacterial canker pathogen of tomato.</title>
        <authorList>
            <person name="Deng P."/>
            <person name="Wang X."/>
            <person name="Baird S.M."/>
            <person name="Lu S.E."/>
        </authorList>
    </citation>
    <scope>NUCLEOTIDE SEQUENCE [LARGE SCALE GENOMIC DNA]</scope>
    <source>
        <strain evidence="1 2">UFB2</strain>
    </source>
</reference>
<dbReference type="EMBL" id="CP011020">
    <property type="protein sequence ID" value="AKK01526.1"/>
    <property type="molecule type" value="Genomic_DNA"/>
</dbReference>
<protein>
    <submittedName>
        <fullName evidence="1">Uncharacterized protein</fullName>
    </submittedName>
</protein>
<gene>
    <name evidence="1" type="ORF">VM99_27155</name>
</gene>
<name>A0A0G3GJV9_9PSED</name>
<sequence>MAIDRRGGNQASLLFIGLGSSLEPLRSCDRQGFTGCLIQVIEVHAQRVAEASPETVIRIVAWRMALELNIGRSLDQFRQQQVFYIETSGVQAPESAARSCNRIYQLIDVQGGTLLLIESFKWVQIQKRVIRDQPIARRQVAWFGNATSESADLPHPDLEIPHDVGISVLYPHRLAFGQGQATLAVDRTVGAEIGQAKRTFTKAHQCVLLGHHALAVRDDPVAVLTSAYDTSSRPESFPAMPYGARSAGVQHLENKFHL</sequence>
<dbReference type="Proteomes" id="UP000035212">
    <property type="component" value="Chromosome"/>
</dbReference>